<dbReference type="InterPro" id="IPR058584">
    <property type="entry name" value="IMB1_TNPO1-like_TPR"/>
</dbReference>
<organism evidence="3 4">
    <name type="scientific">Malus baccata</name>
    <name type="common">Siberian crab apple</name>
    <name type="synonym">Pyrus baccata</name>
    <dbReference type="NCBI Taxonomy" id="106549"/>
    <lineage>
        <taxon>Eukaryota</taxon>
        <taxon>Viridiplantae</taxon>
        <taxon>Streptophyta</taxon>
        <taxon>Embryophyta</taxon>
        <taxon>Tracheophyta</taxon>
        <taxon>Spermatophyta</taxon>
        <taxon>Magnoliopsida</taxon>
        <taxon>eudicotyledons</taxon>
        <taxon>Gunneridae</taxon>
        <taxon>Pentapetalae</taxon>
        <taxon>rosids</taxon>
        <taxon>fabids</taxon>
        <taxon>Rosales</taxon>
        <taxon>Rosaceae</taxon>
        <taxon>Amygdaloideae</taxon>
        <taxon>Maleae</taxon>
        <taxon>Malus</taxon>
    </lineage>
</organism>
<evidence type="ECO:0000313" key="4">
    <source>
        <dbReference type="Proteomes" id="UP000315295"/>
    </source>
</evidence>
<sequence>MEAYSGILQGFKGSPKTQLLMPYAPHVLQFLDSLYIEKDMDDLVIKTAIGLLGDLADTLGSAVGPLILQSMSAKEFLNECLMSDDPSIKESAEWVKIAISRATNF</sequence>
<dbReference type="Gene3D" id="1.25.10.10">
    <property type="entry name" value="Leucine-rich Repeat Variant"/>
    <property type="match status" value="1"/>
</dbReference>
<dbReference type="Proteomes" id="UP000315295">
    <property type="component" value="Unassembled WGS sequence"/>
</dbReference>
<protein>
    <recommendedName>
        <fullName evidence="2">Importin subunit beta-1/Transportin-1-like TPR repeats domain-containing protein</fullName>
    </recommendedName>
</protein>
<gene>
    <name evidence="3" type="ORF">C1H46_045882</name>
</gene>
<comment type="caution">
    <text evidence="3">The sequence shown here is derived from an EMBL/GenBank/DDBJ whole genome shotgun (WGS) entry which is preliminary data.</text>
</comment>
<keyword evidence="4" id="KW-1185">Reference proteome</keyword>
<name>A0A540K2S9_MALBA</name>
<dbReference type="AlphaFoldDB" id="A0A540K2S9"/>
<feature type="domain" description="Importin subunit beta-1/Transportin-1-like TPR repeats" evidence="2">
    <location>
        <begin position="1"/>
        <end position="63"/>
    </location>
</feature>
<dbReference type="STRING" id="106549.A0A540K2S9"/>
<reference evidence="3 4" key="1">
    <citation type="journal article" date="2019" name="G3 (Bethesda)">
        <title>Sequencing of a Wild Apple (Malus baccata) Genome Unravels the Differences Between Cultivated and Wild Apple Species Regarding Disease Resistance and Cold Tolerance.</title>
        <authorList>
            <person name="Chen X."/>
        </authorList>
    </citation>
    <scope>NUCLEOTIDE SEQUENCE [LARGE SCALE GENOMIC DNA]</scope>
    <source>
        <strain evidence="4">cv. Shandingzi</strain>
        <tissue evidence="3">Leaves</tissue>
    </source>
</reference>
<dbReference type="InterPro" id="IPR011989">
    <property type="entry name" value="ARM-like"/>
</dbReference>
<dbReference type="SUPFAM" id="SSF48371">
    <property type="entry name" value="ARM repeat"/>
    <property type="match status" value="1"/>
</dbReference>
<keyword evidence="1" id="KW-0677">Repeat</keyword>
<proteinExistence type="predicted"/>
<dbReference type="Pfam" id="PF25574">
    <property type="entry name" value="TPR_IMB1"/>
    <property type="match status" value="1"/>
</dbReference>
<evidence type="ECO:0000256" key="1">
    <source>
        <dbReference type="ARBA" id="ARBA00022737"/>
    </source>
</evidence>
<dbReference type="InterPro" id="IPR016024">
    <property type="entry name" value="ARM-type_fold"/>
</dbReference>
<evidence type="ECO:0000313" key="3">
    <source>
        <dbReference type="EMBL" id="TQD68585.1"/>
    </source>
</evidence>
<evidence type="ECO:0000259" key="2">
    <source>
        <dbReference type="Pfam" id="PF25574"/>
    </source>
</evidence>
<dbReference type="EMBL" id="VIEB01017430">
    <property type="protein sequence ID" value="TQD68585.1"/>
    <property type="molecule type" value="Genomic_DNA"/>
</dbReference>
<accession>A0A540K2S9</accession>